<name>A0A6A7K9P8_9FIRM</name>
<evidence type="ECO:0000259" key="6">
    <source>
        <dbReference type="Pfam" id="PF00551"/>
    </source>
</evidence>
<dbReference type="SUPFAM" id="SSF53328">
    <property type="entry name" value="Formyltransferase"/>
    <property type="match status" value="1"/>
</dbReference>
<dbReference type="InterPro" id="IPR005794">
    <property type="entry name" value="Fmt"/>
</dbReference>
<keyword evidence="4 5" id="KW-0648">Protein biosynthesis</keyword>
<feature type="binding site" evidence="5">
    <location>
        <begin position="110"/>
        <end position="113"/>
    </location>
    <ligand>
        <name>(6S)-5,6,7,8-tetrahydrofolate</name>
        <dbReference type="ChEBI" id="CHEBI:57453"/>
    </ligand>
</feature>
<dbReference type="CDD" id="cd08704">
    <property type="entry name" value="Met_tRNA_FMT_C"/>
    <property type="match status" value="1"/>
</dbReference>
<dbReference type="InterPro" id="IPR044135">
    <property type="entry name" value="Met-tRNA-FMT_C"/>
</dbReference>
<dbReference type="Pfam" id="PF00551">
    <property type="entry name" value="Formyl_trans_N"/>
    <property type="match status" value="1"/>
</dbReference>
<dbReference type="InterPro" id="IPR036477">
    <property type="entry name" value="Formyl_transf_N_sf"/>
</dbReference>
<dbReference type="NCBIfam" id="TIGR00460">
    <property type="entry name" value="fmt"/>
    <property type="match status" value="1"/>
</dbReference>
<dbReference type="InterPro" id="IPR005793">
    <property type="entry name" value="Formyl_trans_C"/>
</dbReference>
<keyword evidence="3 5" id="KW-0808">Transferase</keyword>
<sequence length="313" mass="35222">MRIVFMGTPDFAYVPLNALIESNRHDVVAVITQPDKANTRGRKIVYSPVKALAIESKLDILQPANIKNIDAINAISKLNPDIVVVVAYGQLLPLEILNMPKYGCINIHASLLPRYRGSAPIHWSIINGEVETGVTTMYMDQGMDTGDIIYQEKVKIGDQTTVGELYEELAVLGTNLLLKTLADLETGTAPRKKQDEKLSSYAPLLTKDMARINWNNTTSNIINLIRGTNPWPVAYTHYHDQKVKIYTAKSYESPEEIDYKPGTIIRYEKNKGLLIKTMDSSLYLQVIQFSNKKRMHIDDYLKGNTIEIGHTLD</sequence>
<gene>
    <name evidence="5" type="primary">fmt</name>
    <name evidence="8" type="ORF">GC105_09535</name>
</gene>
<evidence type="ECO:0000256" key="5">
    <source>
        <dbReference type="HAMAP-Rule" id="MF_00182"/>
    </source>
</evidence>
<evidence type="ECO:0000256" key="1">
    <source>
        <dbReference type="ARBA" id="ARBA00010699"/>
    </source>
</evidence>
<dbReference type="InterPro" id="IPR011034">
    <property type="entry name" value="Formyl_transferase-like_C_sf"/>
</dbReference>
<accession>A0A6A7K9P8</accession>
<dbReference type="PANTHER" id="PTHR11138">
    <property type="entry name" value="METHIONYL-TRNA FORMYLTRANSFERASE"/>
    <property type="match status" value="1"/>
</dbReference>
<evidence type="ECO:0000256" key="3">
    <source>
        <dbReference type="ARBA" id="ARBA00022679"/>
    </source>
</evidence>
<dbReference type="EC" id="2.1.2.9" evidence="2 5"/>
<dbReference type="FunFam" id="3.40.50.12230:FF:000001">
    <property type="entry name" value="Methionyl-tRNA formyltransferase"/>
    <property type="match status" value="1"/>
</dbReference>
<evidence type="ECO:0000256" key="4">
    <source>
        <dbReference type="ARBA" id="ARBA00022917"/>
    </source>
</evidence>
<organism evidence="8 9">
    <name type="scientific">Alkalibaculum sporogenes</name>
    <dbReference type="NCBI Taxonomy" id="2655001"/>
    <lineage>
        <taxon>Bacteria</taxon>
        <taxon>Bacillati</taxon>
        <taxon>Bacillota</taxon>
        <taxon>Clostridia</taxon>
        <taxon>Eubacteriales</taxon>
        <taxon>Eubacteriaceae</taxon>
        <taxon>Alkalibaculum</taxon>
    </lineage>
</organism>
<comment type="catalytic activity">
    <reaction evidence="5">
        <text>L-methionyl-tRNA(fMet) + (6R)-10-formyltetrahydrofolate = N-formyl-L-methionyl-tRNA(fMet) + (6S)-5,6,7,8-tetrahydrofolate + H(+)</text>
        <dbReference type="Rhea" id="RHEA:24380"/>
        <dbReference type="Rhea" id="RHEA-COMP:9952"/>
        <dbReference type="Rhea" id="RHEA-COMP:9953"/>
        <dbReference type="ChEBI" id="CHEBI:15378"/>
        <dbReference type="ChEBI" id="CHEBI:57453"/>
        <dbReference type="ChEBI" id="CHEBI:78530"/>
        <dbReference type="ChEBI" id="CHEBI:78844"/>
        <dbReference type="ChEBI" id="CHEBI:195366"/>
        <dbReference type="EC" id="2.1.2.9"/>
    </reaction>
</comment>
<dbReference type="Gene3D" id="3.40.50.12230">
    <property type="match status" value="1"/>
</dbReference>
<proteinExistence type="inferred from homology"/>
<reference evidence="8 9" key="1">
    <citation type="submission" date="2019-10" db="EMBL/GenBank/DDBJ databases">
        <title>Alkalibaculum tamaniensis sp.nov., a new alkaliphilic acetogen, isolated on methoxylated aromatics from a mud volcano.</title>
        <authorList>
            <person name="Khomyakova M.A."/>
            <person name="Merkel A.Y."/>
            <person name="Bonch-Osmolovskaya E.A."/>
            <person name="Slobodkin A.I."/>
        </authorList>
    </citation>
    <scope>NUCLEOTIDE SEQUENCE [LARGE SCALE GENOMIC DNA]</scope>
    <source>
        <strain evidence="8 9">M08DMB</strain>
    </source>
</reference>
<evidence type="ECO:0000313" key="9">
    <source>
        <dbReference type="Proteomes" id="UP000440004"/>
    </source>
</evidence>
<dbReference type="InterPro" id="IPR002376">
    <property type="entry name" value="Formyl_transf_N"/>
</dbReference>
<dbReference type="InterPro" id="IPR041711">
    <property type="entry name" value="Met-tRNA-FMT_N"/>
</dbReference>
<comment type="caution">
    <text evidence="8">The sequence shown here is derived from an EMBL/GenBank/DDBJ whole genome shotgun (WGS) entry which is preliminary data.</text>
</comment>
<evidence type="ECO:0000259" key="7">
    <source>
        <dbReference type="Pfam" id="PF02911"/>
    </source>
</evidence>
<dbReference type="Pfam" id="PF02911">
    <property type="entry name" value="Formyl_trans_C"/>
    <property type="match status" value="1"/>
</dbReference>
<dbReference type="PANTHER" id="PTHR11138:SF5">
    <property type="entry name" value="METHIONYL-TRNA FORMYLTRANSFERASE, MITOCHONDRIAL"/>
    <property type="match status" value="1"/>
</dbReference>
<dbReference type="EMBL" id="WHNX01000013">
    <property type="protein sequence ID" value="MPW26031.1"/>
    <property type="molecule type" value="Genomic_DNA"/>
</dbReference>
<evidence type="ECO:0000313" key="8">
    <source>
        <dbReference type="EMBL" id="MPW26031.1"/>
    </source>
</evidence>
<dbReference type="HAMAP" id="MF_00182">
    <property type="entry name" value="Formyl_trans"/>
    <property type="match status" value="1"/>
</dbReference>
<evidence type="ECO:0000256" key="2">
    <source>
        <dbReference type="ARBA" id="ARBA00012261"/>
    </source>
</evidence>
<dbReference type="RefSeq" id="WP_152804121.1">
    <property type="nucleotide sequence ID" value="NZ_WHNX01000013.1"/>
</dbReference>
<dbReference type="CDD" id="cd08646">
    <property type="entry name" value="FMT_core_Met-tRNA-FMT_N"/>
    <property type="match status" value="1"/>
</dbReference>
<dbReference type="SUPFAM" id="SSF50486">
    <property type="entry name" value="FMT C-terminal domain-like"/>
    <property type="match status" value="1"/>
</dbReference>
<dbReference type="GO" id="GO:0005829">
    <property type="term" value="C:cytosol"/>
    <property type="evidence" value="ECO:0007669"/>
    <property type="project" value="TreeGrafter"/>
</dbReference>
<dbReference type="AlphaFoldDB" id="A0A6A7K9P8"/>
<comment type="similarity">
    <text evidence="1 5">Belongs to the Fmt family.</text>
</comment>
<feature type="domain" description="Formyl transferase C-terminal" evidence="7">
    <location>
        <begin position="205"/>
        <end position="304"/>
    </location>
</feature>
<comment type="function">
    <text evidence="5">Attaches a formyl group to the free amino group of methionyl-tRNA(fMet). The formyl group appears to play a dual role in the initiator identity of N-formylmethionyl-tRNA by promoting its recognition by IF2 and preventing the misappropriation of this tRNA by the elongation apparatus.</text>
</comment>
<dbReference type="GO" id="GO:0004479">
    <property type="term" value="F:methionyl-tRNA formyltransferase activity"/>
    <property type="evidence" value="ECO:0007669"/>
    <property type="project" value="UniProtKB-UniRule"/>
</dbReference>
<feature type="domain" description="Formyl transferase N-terminal" evidence="6">
    <location>
        <begin position="1"/>
        <end position="180"/>
    </location>
</feature>
<keyword evidence="9" id="KW-1185">Reference proteome</keyword>
<dbReference type="Proteomes" id="UP000440004">
    <property type="component" value="Unassembled WGS sequence"/>
</dbReference>
<protein>
    <recommendedName>
        <fullName evidence="2 5">Methionyl-tRNA formyltransferase</fullName>
        <ecNumber evidence="2 5">2.1.2.9</ecNumber>
    </recommendedName>
</protein>